<dbReference type="EMBL" id="JAQQWP010000009">
    <property type="protein sequence ID" value="KAK8099951.1"/>
    <property type="molecule type" value="Genomic_DNA"/>
</dbReference>
<keyword evidence="2" id="KW-1185">Reference proteome</keyword>
<accession>A0AAW0QKP2</accession>
<protein>
    <submittedName>
        <fullName evidence="1">Uncharacterized protein</fullName>
    </submittedName>
</protein>
<organism evidence="1 2">
    <name type="scientific">Apiospora kogelbergensis</name>
    <dbReference type="NCBI Taxonomy" id="1337665"/>
    <lineage>
        <taxon>Eukaryota</taxon>
        <taxon>Fungi</taxon>
        <taxon>Dikarya</taxon>
        <taxon>Ascomycota</taxon>
        <taxon>Pezizomycotina</taxon>
        <taxon>Sordariomycetes</taxon>
        <taxon>Xylariomycetidae</taxon>
        <taxon>Amphisphaeriales</taxon>
        <taxon>Apiosporaceae</taxon>
        <taxon>Apiospora</taxon>
    </lineage>
</organism>
<sequence length="152" mass="17159">MQEAVHVIQAERLLRKDCRLTCRLSSKRDAAIITQARSEKESAAKAALQEAARKLRELAATNCYDIVQDIQDIDSAIAQLLRRSHHSHPVPALAVVVQNGSAVDIEMPLKRNASDHVKYRELLWKSGPQKASWTTKKKKIANRFLILTHCQQ</sequence>
<gene>
    <name evidence="1" type="ORF">PG999_010325</name>
</gene>
<dbReference type="AlphaFoldDB" id="A0AAW0QKP2"/>
<proteinExistence type="predicted"/>
<dbReference type="Proteomes" id="UP001392437">
    <property type="component" value="Unassembled WGS sequence"/>
</dbReference>
<name>A0AAW0QKP2_9PEZI</name>
<evidence type="ECO:0000313" key="2">
    <source>
        <dbReference type="Proteomes" id="UP001392437"/>
    </source>
</evidence>
<comment type="caution">
    <text evidence="1">The sequence shown here is derived from an EMBL/GenBank/DDBJ whole genome shotgun (WGS) entry which is preliminary data.</text>
</comment>
<evidence type="ECO:0000313" key="1">
    <source>
        <dbReference type="EMBL" id="KAK8099951.1"/>
    </source>
</evidence>
<reference evidence="1 2" key="1">
    <citation type="submission" date="2023-01" db="EMBL/GenBank/DDBJ databases">
        <title>Analysis of 21 Apiospora genomes using comparative genomics revels a genus with tremendous synthesis potential of carbohydrate active enzymes and secondary metabolites.</title>
        <authorList>
            <person name="Sorensen T."/>
        </authorList>
    </citation>
    <scope>NUCLEOTIDE SEQUENCE [LARGE SCALE GENOMIC DNA]</scope>
    <source>
        <strain evidence="1 2">CBS 117206</strain>
    </source>
</reference>